<sequence length="135" mass="13995">MSIFASPRFLRHVLWADAASCLATGAAQLLLAPRLAAWLQLPVPLLVGTGAFLVAYAGLVAWLALREPLPRPAVAALVIGNLGWAVACVALLASGAVAPNALGVAWVLAQALCVAVLAELQWTGLRRAPRVTGWA</sequence>
<gene>
    <name evidence="2" type="ordered locus">Rta_27980</name>
</gene>
<dbReference type="RefSeq" id="WP_013902132.1">
    <property type="nucleotide sequence ID" value="NC_015677.1"/>
</dbReference>
<dbReference type="AlphaFoldDB" id="F5Y561"/>
<keyword evidence="3" id="KW-1185">Reference proteome</keyword>
<protein>
    <submittedName>
        <fullName evidence="2">Candidate membrane protein</fullName>
    </submittedName>
</protein>
<organism evidence="2 3">
    <name type="scientific">Ramlibacter tataouinensis (strain ATCC BAA-407 / DSM 14655 / LMG 21543 / TTB310)</name>
    <dbReference type="NCBI Taxonomy" id="365046"/>
    <lineage>
        <taxon>Bacteria</taxon>
        <taxon>Pseudomonadati</taxon>
        <taxon>Pseudomonadota</taxon>
        <taxon>Betaproteobacteria</taxon>
        <taxon>Burkholderiales</taxon>
        <taxon>Comamonadaceae</taxon>
        <taxon>Ramlibacter</taxon>
    </lineage>
</organism>
<dbReference type="HOGENOM" id="CLU_134369_1_0_4"/>
<name>F5Y561_RAMTT</name>
<feature type="transmembrane region" description="Helical" evidence="1">
    <location>
        <begin position="72"/>
        <end position="95"/>
    </location>
</feature>
<dbReference type="EMBL" id="CP000245">
    <property type="protein sequence ID" value="AEG93901.1"/>
    <property type="molecule type" value="Genomic_DNA"/>
</dbReference>
<evidence type="ECO:0000313" key="3">
    <source>
        <dbReference type="Proteomes" id="UP000008385"/>
    </source>
</evidence>
<keyword evidence="1" id="KW-0472">Membrane</keyword>
<dbReference type="PATRIC" id="fig|365046.3.peg.2867"/>
<keyword evidence="1" id="KW-0812">Transmembrane</keyword>
<feature type="transmembrane region" description="Helical" evidence="1">
    <location>
        <begin position="43"/>
        <end position="65"/>
    </location>
</feature>
<feature type="transmembrane region" description="Helical" evidence="1">
    <location>
        <begin position="12"/>
        <end position="31"/>
    </location>
</feature>
<dbReference type="STRING" id="365046.Rta_27980"/>
<dbReference type="OrthoDB" id="8910118at2"/>
<dbReference type="KEGG" id="rta:Rta_27980"/>
<keyword evidence="1" id="KW-1133">Transmembrane helix</keyword>
<reference evidence="3" key="1">
    <citation type="submission" date="2006-01" db="EMBL/GenBank/DDBJ databases">
        <title>Genome of the cyst-dividing bacterium Ramlibacter tataouinensis.</title>
        <authorList>
            <person name="Barakat M."/>
            <person name="Ortet P."/>
            <person name="De Luca G."/>
            <person name="Jourlin-Castelli C."/>
            <person name="Ansaldi M."/>
            <person name="Py B."/>
            <person name="Fichant G."/>
            <person name="Coutinho P."/>
            <person name="Voulhoux R."/>
            <person name="Bastien O."/>
            <person name="Roy S."/>
            <person name="Marechal E."/>
            <person name="Henrissat B."/>
            <person name="Quentin Y."/>
            <person name="Noirot P."/>
            <person name="Filloux A."/>
            <person name="Mejean V."/>
            <person name="DuBow M."/>
            <person name="Barras F."/>
            <person name="Heulin T."/>
        </authorList>
    </citation>
    <scope>NUCLEOTIDE SEQUENCE [LARGE SCALE GENOMIC DNA]</scope>
    <source>
        <strain evidence="3">ATCC BAA-407 / DSM 14655 / LMG 21543 / TTB310</strain>
    </source>
</reference>
<proteinExistence type="predicted"/>
<evidence type="ECO:0000313" key="2">
    <source>
        <dbReference type="EMBL" id="AEG93901.1"/>
    </source>
</evidence>
<accession>F5Y561</accession>
<dbReference type="Proteomes" id="UP000008385">
    <property type="component" value="Chromosome"/>
</dbReference>
<evidence type="ECO:0000256" key="1">
    <source>
        <dbReference type="SAM" id="Phobius"/>
    </source>
</evidence>
<dbReference type="eggNOG" id="ENOG5032RR5">
    <property type="taxonomic scope" value="Bacteria"/>
</dbReference>
<feature type="transmembrane region" description="Helical" evidence="1">
    <location>
        <begin position="101"/>
        <end position="120"/>
    </location>
</feature>
<reference evidence="2 3" key="2">
    <citation type="journal article" date="2011" name="PLoS ONE">
        <title>The Cyst-Dividing Bacterium Ramlibacter tataouinensis TTB310 Genome Reveals a Well-Stocked Toolbox for Adaptation to a Desert Environment.</title>
        <authorList>
            <person name="De Luca G."/>
            <person name="Barakat M."/>
            <person name="Ortet P."/>
            <person name="Fochesato S."/>
            <person name="Jourlin-Castelli C."/>
            <person name="Ansaldi M."/>
            <person name="Py B."/>
            <person name="Fichant G."/>
            <person name="Coutinho P.M."/>
            <person name="Voulhoux R."/>
            <person name="Bastien O."/>
            <person name="Marechal E."/>
            <person name="Henrissat B."/>
            <person name="Quentin Y."/>
            <person name="Noirot P."/>
            <person name="Filloux A."/>
            <person name="Mejean V."/>
            <person name="Dubow M.S."/>
            <person name="Barras F."/>
            <person name="Barbe V."/>
            <person name="Weissenbach J."/>
            <person name="Mihalcescu I."/>
            <person name="Vermeglio A."/>
            <person name="Achouak W."/>
            <person name="Heulin T."/>
        </authorList>
    </citation>
    <scope>NUCLEOTIDE SEQUENCE [LARGE SCALE GENOMIC DNA]</scope>
    <source>
        <strain evidence="3">ATCC BAA-407 / DSM 14655 / LMG 21543 / TTB310</strain>
    </source>
</reference>